<feature type="compositionally biased region" description="Polar residues" evidence="19">
    <location>
        <begin position="999"/>
        <end position="1008"/>
    </location>
</feature>
<evidence type="ECO:0000256" key="6">
    <source>
        <dbReference type="ARBA" id="ARBA00022614"/>
    </source>
</evidence>
<evidence type="ECO:0000256" key="3">
    <source>
        <dbReference type="ARBA" id="ARBA00012513"/>
    </source>
</evidence>
<keyword evidence="13" id="KW-0221">Differentiation</keyword>
<dbReference type="eggNOG" id="ENOG502QQRQ">
    <property type="taxonomic scope" value="Eukaryota"/>
</dbReference>
<evidence type="ECO:0000256" key="21">
    <source>
        <dbReference type="SAM" id="SignalP"/>
    </source>
</evidence>
<dbReference type="InterPro" id="IPR017441">
    <property type="entry name" value="Protein_kinase_ATP_BS"/>
</dbReference>
<evidence type="ECO:0000256" key="18">
    <source>
        <dbReference type="PROSITE-ProRule" id="PRU10141"/>
    </source>
</evidence>
<dbReference type="AlphaFoldDB" id="D8RKT5"/>
<dbReference type="InterPro" id="IPR001611">
    <property type="entry name" value="Leu-rich_rpt"/>
</dbReference>
<protein>
    <recommendedName>
        <fullName evidence="3">non-specific serine/threonine protein kinase</fullName>
        <ecNumber evidence="3">2.7.11.1</ecNumber>
    </recommendedName>
</protein>
<keyword evidence="11 18" id="KW-0547">Nucleotide-binding</keyword>
<feature type="transmembrane region" description="Helical" evidence="20">
    <location>
        <begin position="636"/>
        <end position="663"/>
    </location>
</feature>
<gene>
    <name evidence="23" type="primary">CLV1B-2</name>
    <name evidence="23" type="ORF">SELMODRAFT_172284</name>
</gene>
<evidence type="ECO:0000313" key="23">
    <source>
        <dbReference type="EMBL" id="EFJ27500.1"/>
    </source>
</evidence>
<sequence length="1015" mass="108906">MRLLLIALAIILAHAAQDPEVAGSEEVAALLGVKELLVDEFGHTNDWSASDSSPCSWTGIQCDDDGFVSALNLGGKSLNGSLSGLPLARLRHLVNISLEQNNLAGPLPPELSLLPRLRFLNISHNNFGYGFPANLSAIATLEVLDTYNNNFSGPLPPELGALQSIRHLHLGGSYFSGAIPPELGNLTTLRYLALSGNSLTGRIPPELGNLGELEELYLGYYNEFEGGIPREIGKLANLVRIDLGFCGLTGRIPAEIGNLSRLDSIFLQINNLSGPIPAEIGLLSALKSLDLSNNLLSGPIPDELAMLESIALVNLFRNRLSGSIPSFFGDLPNLEVLQLWANNLTGSIPPQLGQASLSLMTVDLSSNSLSGSIPDKICWGGALQVLILYGNQIGGALPESLGQCNTLVRVRLGHNQLTGGLPKNTLGLPNLRMLELLDNRMDGIIADAPVSAVELELLDLSQNRLRGSIPRAIGNLTNLKNLLLGDNRISGRIPASIGMLQQLSVLDASGNAISGEIPRSIGSCVRLSSVDLSRNQLVGAIPGELAQLKALDALNVSRNGLSGEIPRELEEAKALTSADFSYNRLFGPIPSQGQFGFFNESSFAGNLGLCGAPTARNCSVLASPRRKPRSARDRAVFGWLFGSMFLAALLVGCITVVLFPGGGKGSSCGRSRRRPWKLTAFQKLDFSAADILDCLSEDNVIGRGGSGTVYKAMMRSGELVAVKRLASCPVNSGKRSSGSRSSHDDFGFSAEVQTLGKIRHMNIVKLLGFCSNHETNLLVYEYMPNGSLGEVLHGVGTKACPVLDWETRYKVAVQAANGLCYLHHDCSPLIVHRDVKSNNILLDSNLRAHVADFGLAKLFQGSDKSESMSSVAGSYGYIAPEYAYTLKVNEKSDIYSFGVVLLELVTGRRPIEPGYGDEIDIVKWVRKMIQTKDGVLAILDPRMGSTDLLPLHEVMLVLRVALLCSSDQPAERPAMRDVVQMLYDVKPKVVGAKDHSSSRELSGSTRMSSGRLIDV</sequence>
<reference evidence="23 24" key="1">
    <citation type="journal article" date="2011" name="Science">
        <title>The Selaginella genome identifies genetic changes associated with the evolution of vascular plants.</title>
        <authorList>
            <person name="Banks J.A."/>
            <person name="Nishiyama T."/>
            <person name="Hasebe M."/>
            <person name="Bowman J.L."/>
            <person name="Gribskov M."/>
            <person name="dePamphilis C."/>
            <person name="Albert V.A."/>
            <person name="Aono N."/>
            <person name="Aoyama T."/>
            <person name="Ambrose B.A."/>
            <person name="Ashton N.W."/>
            <person name="Axtell M.J."/>
            <person name="Barker E."/>
            <person name="Barker M.S."/>
            <person name="Bennetzen J.L."/>
            <person name="Bonawitz N.D."/>
            <person name="Chapple C."/>
            <person name="Cheng C."/>
            <person name="Correa L.G."/>
            <person name="Dacre M."/>
            <person name="DeBarry J."/>
            <person name="Dreyer I."/>
            <person name="Elias M."/>
            <person name="Engstrom E.M."/>
            <person name="Estelle M."/>
            <person name="Feng L."/>
            <person name="Finet C."/>
            <person name="Floyd S.K."/>
            <person name="Frommer W.B."/>
            <person name="Fujita T."/>
            <person name="Gramzow L."/>
            <person name="Gutensohn M."/>
            <person name="Harholt J."/>
            <person name="Hattori M."/>
            <person name="Heyl A."/>
            <person name="Hirai T."/>
            <person name="Hiwatashi Y."/>
            <person name="Ishikawa M."/>
            <person name="Iwata M."/>
            <person name="Karol K.G."/>
            <person name="Koehler B."/>
            <person name="Kolukisaoglu U."/>
            <person name="Kubo M."/>
            <person name="Kurata T."/>
            <person name="Lalonde S."/>
            <person name="Li K."/>
            <person name="Li Y."/>
            <person name="Litt A."/>
            <person name="Lyons E."/>
            <person name="Manning G."/>
            <person name="Maruyama T."/>
            <person name="Michael T.P."/>
            <person name="Mikami K."/>
            <person name="Miyazaki S."/>
            <person name="Morinaga S."/>
            <person name="Murata T."/>
            <person name="Mueller-Roeber B."/>
            <person name="Nelson D.R."/>
            <person name="Obara M."/>
            <person name="Oguri Y."/>
            <person name="Olmstead R.G."/>
            <person name="Onodera N."/>
            <person name="Petersen B.L."/>
            <person name="Pils B."/>
            <person name="Prigge M."/>
            <person name="Rensing S.A."/>
            <person name="Riano-Pachon D.M."/>
            <person name="Roberts A.W."/>
            <person name="Sato Y."/>
            <person name="Scheller H.V."/>
            <person name="Schulz B."/>
            <person name="Schulz C."/>
            <person name="Shakirov E.V."/>
            <person name="Shibagaki N."/>
            <person name="Shinohara N."/>
            <person name="Shippen D.E."/>
            <person name="Soerensen I."/>
            <person name="Sotooka R."/>
            <person name="Sugimoto N."/>
            <person name="Sugita M."/>
            <person name="Sumikawa N."/>
            <person name="Tanurdzic M."/>
            <person name="Theissen G."/>
            <person name="Ulvskov P."/>
            <person name="Wakazuki S."/>
            <person name="Weng J.K."/>
            <person name="Willats W.W."/>
            <person name="Wipf D."/>
            <person name="Wolf P.G."/>
            <person name="Yang L."/>
            <person name="Zimmer A.D."/>
            <person name="Zhu Q."/>
            <person name="Mitros T."/>
            <person name="Hellsten U."/>
            <person name="Loque D."/>
            <person name="Otillar R."/>
            <person name="Salamov A."/>
            <person name="Schmutz J."/>
            <person name="Shapiro H."/>
            <person name="Lindquist E."/>
            <person name="Lucas S."/>
            <person name="Rokhsar D."/>
            <person name="Grigoriev I.V."/>
        </authorList>
    </citation>
    <scope>NUCLEOTIDE SEQUENCE [LARGE SCALE GENOMIC DNA]</scope>
</reference>
<feature type="region of interest" description="Disordered" evidence="19">
    <location>
        <begin position="994"/>
        <end position="1015"/>
    </location>
</feature>
<evidence type="ECO:0000313" key="24">
    <source>
        <dbReference type="Proteomes" id="UP000001514"/>
    </source>
</evidence>
<evidence type="ECO:0000256" key="12">
    <source>
        <dbReference type="ARBA" id="ARBA00022777"/>
    </source>
</evidence>
<dbReference type="PANTHER" id="PTHR48056:SF44">
    <property type="entry name" value="RECEPTOR PROTEIN KINASE CLAVATA1"/>
    <property type="match status" value="1"/>
</dbReference>
<dbReference type="SUPFAM" id="SSF52047">
    <property type="entry name" value="RNI-like"/>
    <property type="match status" value="1"/>
</dbReference>
<dbReference type="GO" id="GO:0030154">
    <property type="term" value="P:cell differentiation"/>
    <property type="evidence" value="ECO:0007669"/>
    <property type="project" value="UniProtKB-KW"/>
</dbReference>
<dbReference type="PROSITE" id="PS00107">
    <property type="entry name" value="PROTEIN_KINASE_ATP"/>
    <property type="match status" value="1"/>
</dbReference>
<dbReference type="Proteomes" id="UP000001514">
    <property type="component" value="Unassembled WGS sequence"/>
</dbReference>
<evidence type="ECO:0000256" key="19">
    <source>
        <dbReference type="SAM" id="MobiDB-lite"/>
    </source>
</evidence>
<dbReference type="FunFam" id="3.80.10.10:FF:000095">
    <property type="entry name" value="LRR receptor-like serine/threonine-protein kinase GSO1"/>
    <property type="match status" value="1"/>
</dbReference>
<evidence type="ECO:0000256" key="1">
    <source>
        <dbReference type="ARBA" id="ARBA00004162"/>
    </source>
</evidence>
<organism evidence="24">
    <name type="scientific">Selaginella moellendorffii</name>
    <name type="common">Spikemoss</name>
    <dbReference type="NCBI Taxonomy" id="88036"/>
    <lineage>
        <taxon>Eukaryota</taxon>
        <taxon>Viridiplantae</taxon>
        <taxon>Streptophyta</taxon>
        <taxon>Embryophyta</taxon>
        <taxon>Tracheophyta</taxon>
        <taxon>Lycopodiopsida</taxon>
        <taxon>Selaginellales</taxon>
        <taxon>Selaginellaceae</taxon>
        <taxon>Selaginella</taxon>
    </lineage>
</organism>
<evidence type="ECO:0000256" key="14">
    <source>
        <dbReference type="ARBA" id="ARBA00022840"/>
    </source>
</evidence>
<dbReference type="SMART" id="SM00220">
    <property type="entry name" value="S_TKc"/>
    <property type="match status" value="1"/>
</dbReference>
<keyword evidence="24" id="KW-1185">Reference proteome</keyword>
<feature type="domain" description="Protein kinase" evidence="22">
    <location>
        <begin position="695"/>
        <end position="989"/>
    </location>
</feature>
<evidence type="ECO:0000256" key="15">
    <source>
        <dbReference type="ARBA" id="ARBA00022989"/>
    </source>
</evidence>
<accession>D8RKT5</accession>
<evidence type="ECO:0000256" key="2">
    <source>
        <dbReference type="ARBA" id="ARBA00008684"/>
    </source>
</evidence>
<keyword evidence="8 20" id="KW-0812">Transmembrane</keyword>
<dbReference type="InterPro" id="IPR000719">
    <property type="entry name" value="Prot_kinase_dom"/>
</dbReference>
<keyword evidence="14 18" id="KW-0067">ATP-binding</keyword>
<dbReference type="EC" id="2.7.11.1" evidence="3"/>
<dbReference type="InterPro" id="IPR008271">
    <property type="entry name" value="Ser/Thr_kinase_AS"/>
</dbReference>
<keyword evidence="10" id="KW-0677">Repeat</keyword>
<dbReference type="InterPro" id="IPR032675">
    <property type="entry name" value="LRR_dom_sf"/>
</dbReference>
<dbReference type="FunFam" id="1.10.510.10:FF:000201">
    <property type="entry name" value="Leucine-rich repeat receptor-like serine/threonine-protein kinase"/>
    <property type="match status" value="1"/>
</dbReference>
<comment type="subcellular location">
    <subcellularLocation>
        <location evidence="1">Cell membrane</location>
        <topology evidence="1">Single-pass membrane protein</topology>
    </subcellularLocation>
</comment>
<dbReference type="Pfam" id="PF00560">
    <property type="entry name" value="LRR_1"/>
    <property type="match status" value="10"/>
</dbReference>
<dbReference type="InterPro" id="IPR013210">
    <property type="entry name" value="LRR_N_plant-typ"/>
</dbReference>
<dbReference type="InterPro" id="IPR050647">
    <property type="entry name" value="Plant_LRR-RLKs"/>
</dbReference>
<keyword evidence="15 20" id="KW-1133">Transmembrane helix</keyword>
<evidence type="ECO:0000256" key="8">
    <source>
        <dbReference type="ARBA" id="ARBA00022692"/>
    </source>
</evidence>
<dbReference type="KEGG" id="smo:SELMODRAFT_172284"/>
<dbReference type="Gene3D" id="3.80.10.10">
    <property type="entry name" value="Ribonuclease Inhibitor"/>
    <property type="match status" value="4"/>
</dbReference>
<name>D8RKT5_SELML</name>
<dbReference type="Gene3D" id="3.30.200.20">
    <property type="entry name" value="Phosphorylase Kinase, domain 1"/>
    <property type="match status" value="1"/>
</dbReference>
<dbReference type="OMA" id="GHLHWNT"/>
<evidence type="ECO:0000256" key="17">
    <source>
        <dbReference type="ARBA" id="ARBA00023180"/>
    </source>
</evidence>
<keyword evidence="9 21" id="KW-0732">Signal</keyword>
<feature type="chain" id="PRO_5012519683" description="non-specific serine/threonine protein kinase" evidence="21">
    <location>
        <begin position="16"/>
        <end position="1015"/>
    </location>
</feature>
<keyword evidence="5" id="KW-0723">Serine/threonine-protein kinase</keyword>
<dbReference type="InParanoid" id="D8RKT5"/>
<keyword evidence="7" id="KW-0808">Transferase</keyword>
<feature type="binding site" evidence="18">
    <location>
        <position position="723"/>
    </location>
    <ligand>
        <name>ATP</name>
        <dbReference type="ChEBI" id="CHEBI:30616"/>
    </ligand>
</feature>
<dbReference type="Pfam" id="PF00069">
    <property type="entry name" value="Pkinase"/>
    <property type="match status" value="1"/>
</dbReference>
<evidence type="ECO:0000256" key="5">
    <source>
        <dbReference type="ARBA" id="ARBA00022527"/>
    </source>
</evidence>
<evidence type="ECO:0000256" key="16">
    <source>
        <dbReference type="ARBA" id="ARBA00023136"/>
    </source>
</evidence>
<dbReference type="GO" id="GO:0004674">
    <property type="term" value="F:protein serine/threonine kinase activity"/>
    <property type="evidence" value="ECO:0007669"/>
    <property type="project" value="UniProtKB-KW"/>
</dbReference>
<dbReference type="GO" id="GO:0005524">
    <property type="term" value="F:ATP binding"/>
    <property type="evidence" value="ECO:0007669"/>
    <property type="project" value="UniProtKB-UniRule"/>
</dbReference>
<keyword evidence="6" id="KW-0433">Leucine-rich repeat</keyword>
<evidence type="ECO:0000259" key="22">
    <source>
        <dbReference type="PROSITE" id="PS50011"/>
    </source>
</evidence>
<dbReference type="FunFam" id="3.80.10.10:FF:000288">
    <property type="entry name" value="LRR receptor-like serine/threonine-protein kinase EFR"/>
    <property type="match status" value="1"/>
</dbReference>
<evidence type="ECO:0000256" key="7">
    <source>
        <dbReference type="ARBA" id="ARBA00022679"/>
    </source>
</evidence>
<evidence type="ECO:0000256" key="9">
    <source>
        <dbReference type="ARBA" id="ARBA00022729"/>
    </source>
</evidence>
<dbReference type="PANTHER" id="PTHR48056">
    <property type="entry name" value="LRR RECEPTOR-LIKE SERINE/THREONINE-PROTEIN KINASE-RELATED"/>
    <property type="match status" value="1"/>
</dbReference>
<dbReference type="PROSITE" id="PS00108">
    <property type="entry name" value="PROTEIN_KINASE_ST"/>
    <property type="match status" value="1"/>
</dbReference>
<evidence type="ECO:0000256" key="13">
    <source>
        <dbReference type="ARBA" id="ARBA00022782"/>
    </source>
</evidence>
<keyword evidence="17" id="KW-0325">Glycoprotein</keyword>
<evidence type="ECO:0000256" key="4">
    <source>
        <dbReference type="ARBA" id="ARBA00022475"/>
    </source>
</evidence>
<dbReference type="SUPFAM" id="SSF56112">
    <property type="entry name" value="Protein kinase-like (PK-like)"/>
    <property type="match status" value="1"/>
</dbReference>
<keyword evidence="4" id="KW-1003">Cell membrane</keyword>
<dbReference type="PROSITE" id="PS50011">
    <property type="entry name" value="PROTEIN_KINASE_DOM"/>
    <property type="match status" value="1"/>
</dbReference>
<keyword evidence="12" id="KW-0418">Kinase</keyword>
<dbReference type="GO" id="GO:0004672">
    <property type="term" value="F:protein kinase activity"/>
    <property type="evidence" value="ECO:0000318"/>
    <property type="project" value="GO_Central"/>
</dbReference>
<keyword evidence="16 20" id="KW-0472">Membrane</keyword>
<dbReference type="GO" id="GO:0005886">
    <property type="term" value="C:plasma membrane"/>
    <property type="evidence" value="ECO:0007669"/>
    <property type="project" value="UniProtKB-SubCell"/>
</dbReference>
<comment type="similarity">
    <text evidence="2">Belongs to the protein kinase superfamily. Ser/Thr protein kinase family.</text>
</comment>
<dbReference type="SUPFAM" id="SSF52058">
    <property type="entry name" value="L domain-like"/>
    <property type="match status" value="1"/>
</dbReference>
<feature type="signal peptide" evidence="21">
    <location>
        <begin position="1"/>
        <end position="15"/>
    </location>
</feature>
<proteinExistence type="inferred from homology"/>
<dbReference type="Pfam" id="PF08263">
    <property type="entry name" value="LRRNT_2"/>
    <property type="match status" value="1"/>
</dbReference>
<evidence type="ECO:0000256" key="10">
    <source>
        <dbReference type="ARBA" id="ARBA00022737"/>
    </source>
</evidence>
<dbReference type="InterPro" id="IPR011009">
    <property type="entry name" value="Kinase-like_dom_sf"/>
</dbReference>
<evidence type="ECO:0000256" key="20">
    <source>
        <dbReference type="SAM" id="Phobius"/>
    </source>
</evidence>
<dbReference type="HOGENOM" id="CLU_000288_22_1_1"/>
<dbReference type="EMBL" id="GL377582">
    <property type="protein sequence ID" value="EFJ27500.1"/>
    <property type="molecule type" value="Genomic_DNA"/>
</dbReference>
<dbReference type="InterPro" id="IPR003591">
    <property type="entry name" value="Leu-rich_rpt_typical-subtyp"/>
</dbReference>
<dbReference type="Gramene" id="EFJ27500">
    <property type="protein sequence ID" value="EFJ27500"/>
    <property type="gene ID" value="SELMODRAFT_172284"/>
</dbReference>
<evidence type="ECO:0000256" key="11">
    <source>
        <dbReference type="ARBA" id="ARBA00022741"/>
    </source>
</evidence>
<dbReference type="FunFam" id="3.30.200.20:FF:000292">
    <property type="entry name" value="Leucine-rich repeat receptor-like serine/threonine-protein kinase BAM1"/>
    <property type="match status" value="1"/>
</dbReference>
<dbReference type="SMART" id="SM00369">
    <property type="entry name" value="LRR_TYP"/>
    <property type="match status" value="8"/>
</dbReference>
<dbReference type="Gene3D" id="1.10.510.10">
    <property type="entry name" value="Transferase(Phosphotransferase) domain 1"/>
    <property type="match status" value="1"/>
</dbReference>